<dbReference type="AlphaFoldDB" id="A0A5N6K4R0"/>
<proteinExistence type="predicted"/>
<dbReference type="Proteomes" id="UP000326757">
    <property type="component" value="Unassembled WGS sequence"/>
</dbReference>
<gene>
    <name evidence="2" type="ORF">EYC80_002658</name>
</gene>
<comment type="caution">
    <text evidence="2">The sequence shown here is derived from an EMBL/GenBank/DDBJ whole genome shotgun (WGS) entry which is preliminary data.</text>
</comment>
<feature type="compositionally biased region" description="Basic and acidic residues" evidence="1">
    <location>
        <begin position="81"/>
        <end position="91"/>
    </location>
</feature>
<accession>A0A5N6K4R0</accession>
<protein>
    <submittedName>
        <fullName evidence="2">Uncharacterized protein</fullName>
    </submittedName>
</protein>
<evidence type="ECO:0000313" key="3">
    <source>
        <dbReference type="Proteomes" id="UP000326757"/>
    </source>
</evidence>
<sequence length="128" mass="15105">MRKSEPILGFYSLQIHPSHNRQRNGGQNRTNQQEFLKPEIRIHKSYFRWRDVNEIKQACVCYWFGWEEGGRGRGRGRGRGKGREGKGMEGKGRKRKRKRSLGFQERAMDIVSYVPTYLPNYVPTYLPT</sequence>
<reference evidence="2 3" key="1">
    <citation type="submission" date="2019-06" db="EMBL/GenBank/DDBJ databases">
        <title>Genome Sequence of the Brown Rot Fungal Pathogen Monilinia laxa.</title>
        <authorList>
            <person name="De Miccolis Angelini R.M."/>
            <person name="Landi L."/>
            <person name="Abate D."/>
            <person name="Pollastro S."/>
            <person name="Romanazzi G."/>
            <person name="Faretra F."/>
        </authorList>
    </citation>
    <scope>NUCLEOTIDE SEQUENCE [LARGE SCALE GENOMIC DNA]</scope>
    <source>
        <strain evidence="2 3">Mlax316</strain>
    </source>
</reference>
<evidence type="ECO:0000256" key="1">
    <source>
        <dbReference type="SAM" id="MobiDB-lite"/>
    </source>
</evidence>
<keyword evidence="3" id="KW-1185">Reference proteome</keyword>
<feature type="region of interest" description="Disordered" evidence="1">
    <location>
        <begin position="69"/>
        <end position="101"/>
    </location>
</feature>
<name>A0A5N6K4R0_MONLA</name>
<dbReference type="EMBL" id="VIGI01000008">
    <property type="protein sequence ID" value="KAB8297303.1"/>
    <property type="molecule type" value="Genomic_DNA"/>
</dbReference>
<evidence type="ECO:0000313" key="2">
    <source>
        <dbReference type="EMBL" id="KAB8297303.1"/>
    </source>
</evidence>
<organism evidence="2 3">
    <name type="scientific">Monilinia laxa</name>
    <name type="common">Brown rot fungus</name>
    <name type="synonym">Sclerotinia laxa</name>
    <dbReference type="NCBI Taxonomy" id="61186"/>
    <lineage>
        <taxon>Eukaryota</taxon>
        <taxon>Fungi</taxon>
        <taxon>Dikarya</taxon>
        <taxon>Ascomycota</taxon>
        <taxon>Pezizomycotina</taxon>
        <taxon>Leotiomycetes</taxon>
        <taxon>Helotiales</taxon>
        <taxon>Sclerotiniaceae</taxon>
        <taxon>Monilinia</taxon>
    </lineage>
</organism>